<accession>A0ABQ2EMI9</accession>
<dbReference type="EMBL" id="BMMV01000019">
    <property type="protein sequence ID" value="GGK14497.1"/>
    <property type="molecule type" value="Genomic_DNA"/>
</dbReference>
<sequence>MKNTVQKQVKPSTTPEAIWDSWQSMKVGTVASTPVAELMRLLGVRLVEVEPGELASKGLKAWVDGRVGDAEIQIERTLPQAEREPLIRRVLYRLDLSQQTFSEEAGEPDRLRPALVGGHLIHIPCPAWCSLDHARSDEGALDEVYHHSGANDATLYAPSMEQEPRFYNSANIYSEPFVPEAARREAHIVVDDEVEELHMSPATAAEFAENMVVYAADILRLARRISKEQLPVERLHFAIDKAEEPASVEFNGWTPEKAASTLAFHMASVYMDRAIELSDDPEGTGRTLRRLANTDGSWTA</sequence>
<gene>
    <name evidence="2" type="ORF">GCM10011583_53090</name>
</gene>
<organism evidence="2 3">
    <name type="scientific">Streptomyces camponoticapitis</name>
    <dbReference type="NCBI Taxonomy" id="1616125"/>
    <lineage>
        <taxon>Bacteria</taxon>
        <taxon>Bacillati</taxon>
        <taxon>Actinomycetota</taxon>
        <taxon>Actinomycetes</taxon>
        <taxon>Kitasatosporales</taxon>
        <taxon>Streptomycetaceae</taxon>
        <taxon>Streptomyces</taxon>
    </lineage>
</organism>
<feature type="region of interest" description="Disordered" evidence="1">
    <location>
        <begin position="281"/>
        <end position="300"/>
    </location>
</feature>
<proteinExistence type="predicted"/>
<dbReference type="Proteomes" id="UP000660265">
    <property type="component" value="Unassembled WGS sequence"/>
</dbReference>
<evidence type="ECO:0000313" key="3">
    <source>
        <dbReference type="Proteomes" id="UP000660265"/>
    </source>
</evidence>
<dbReference type="RefSeq" id="WP_189110080.1">
    <property type="nucleotide sequence ID" value="NZ_BMMV01000019.1"/>
</dbReference>
<comment type="caution">
    <text evidence="2">The sequence shown here is derived from an EMBL/GenBank/DDBJ whole genome shotgun (WGS) entry which is preliminary data.</text>
</comment>
<keyword evidence="3" id="KW-1185">Reference proteome</keyword>
<evidence type="ECO:0000313" key="2">
    <source>
        <dbReference type="EMBL" id="GGK14497.1"/>
    </source>
</evidence>
<dbReference type="Pfam" id="PF21848">
    <property type="entry name" value="DUF6907"/>
    <property type="match status" value="1"/>
</dbReference>
<evidence type="ECO:0000256" key="1">
    <source>
        <dbReference type="SAM" id="MobiDB-lite"/>
    </source>
</evidence>
<name>A0ABQ2EMI9_9ACTN</name>
<dbReference type="InterPro" id="IPR054202">
    <property type="entry name" value="DUF6907"/>
</dbReference>
<reference evidence="3" key="1">
    <citation type="journal article" date="2019" name="Int. J. Syst. Evol. Microbiol.">
        <title>The Global Catalogue of Microorganisms (GCM) 10K type strain sequencing project: providing services to taxonomists for standard genome sequencing and annotation.</title>
        <authorList>
            <consortium name="The Broad Institute Genomics Platform"/>
            <consortium name="The Broad Institute Genome Sequencing Center for Infectious Disease"/>
            <person name="Wu L."/>
            <person name="Ma J."/>
        </authorList>
    </citation>
    <scope>NUCLEOTIDE SEQUENCE [LARGE SCALE GENOMIC DNA]</scope>
    <source>
        <strain evidence="3">CGMCC 4.7275</strain>
    </source>
</reference>
<protein>
    <submittedName>
        <fullName evidence="2">Uncharacterized protein</fullName>
    </submittedName>
</protein>